<sequence>MKPKEQSRLCDADYRQTDRQTDRQVQYSSHMRNDYALLFSLQKSIKFIQLSNLQVIIDNLQNHPKKFENQPLDEKQLLSMIHLKFSMRYEIVS</sequence>
<reference evidence="1 2" key="1">
    <citation type="submission" date="2015-01" db="EMBL/GenBank/DDBJ databases">
        <title>Evolution of Trichinella species and genotypes.</title>
        <authorList>
            <person name="Korhonen P.K."/>
            <person name="Edoardo P."/>
            <person name="Giuseppe L.R."/>
            <person name="Gasser R.B."/>
        </authorList>
    </citation>
    <scope>NUCLEOTIDE SEQUENCE [LARGE SCALE GENOMIC DNA]</scope>
    <source>
        <strain evidence="1">ISS37</strain>
    </source>
</reference>
<proteinExistence type="predicted"/>
<evidence type="ECO:0000313" key="2">
    <source>
        <dbReference type="Proteomes" id="UP000054630"/>
    </source>
</evidence>
<dbReference type="AlphaFoldDB" id="A0A0V0RNA2"/>
<dbReference type="Proteomes" id="UP000054630">
    <property type="component" value="Unassembled WGS sequence"/>
</dbReference>
<comment type="caution">
    <text evidence="1">The sequence shown here is derived from an EMBL/GenBank/DDBJ whole genome shotgun (WGS) entry which is preliminary data.</text>
</comment>
<accession>A0A0V0RNA2</accession>
<gene>
    <name evidence="1" type="ORF">T07_7567</name>
</gene>
<dbReference type="EMBL" id="JYDL01000119">
    <property type="protein sequence ID" value="KRX15919.1"/>
    <property type="molecule type" value="Genomic_DNA"/>
</dbReference>
<keyword evidence="2" id="KW-1185">Reference proteome</keyword>
<evidence type="ECO:0000313" key="1">
    <source>
        <dbReference type="EMBL" id="KRX15919.1"/>
    </source>
</evidence>
<protein>
    <submittedName>
        <fullName evidence="1">Uncharacterized protein</fullName>
    </submittedName>
</protein>
<organism evidence="1 2">
    <name type="scientific">Trichinella nelsoni</name>
    <dbReference type="NCBI Taxonomy" id="6336"/>
    <lineage>
        <taxon>Eukaryota</taxon>
        <taxon>Metazoa</taxon>
        <taxon>Ecdysozoa</taxon>
        <taxon>Nematoda</taxon>
        <taxon>Enoplea</taxon>
        <taxon>Dorylaimia</taxon>
        <taxon>Trichinellida</taxon>
        <taxon>Trichinellidae</taxon>
        <taxon>Trichinella</taxon>
    </lineage>
</organism>
<name>A0A0V0RNA2_9BILA</name>